<comment type="caution">
    <text evidence="2">The sequence shown here is derived from an EMBL/GenBank/DDBJ whole genome shotgun (WGS) entry which is preliminary data.</text>
</comment>
<evidence type="ECO:0000313" key="3">
    <source>
        <dbReference type="Proteomes" id="UP000223913"/>
    </source>
</evidence>
<evidence type="ECO:0008006" key="4">
    <source>
        <dbReference type="Google" id="ProtNLM"/>
    </source>
</evidence>
<organism evidence="2 3">
    <name type="scientific">Flavilitoribacter nigricans (strain ATCC 23147 / DSM 23189 / NBRC 102662 / NCIMB 1420 / SS-2)</name>
    <name type="common">Lewinella nigricans</name>
    <dbReference type="NCBI Taxonomy" id="1122177"/>
    <lineage>
        <taxon>Bacteria</taxon>
        <taxon>Pseudomonadati</taxon>
        <taxon>Bacteroidota</taxon>
        <taxon>Saprospiria</taxon>
        <taxon>Saprospirales</taxon>
        <taxon>Lewinellaceae</taxon>
        <taxon>Flavilitoribacter</taxon>
    </lineage>
</organism>
<keyword evidence="1" id="KW-0472">Membrane</keyword>
<dbReference type="AlphaFoldDB" id="A0A2D0N3Q6"/>
<proteinExistence type="predicted"/>
<keyword evidence="1" id="KW-1133">Transmembrane helix</keyword>
<keyword evidence="1" id="KW-0812">Transmembrane</keyword>
<name>A0A2D0N3Q6_FLAN2</name>
<sequence length="85" mass="10065">MEHSYGHGKKYLATNFILLTFLAFLTDQIAQRLDAAFDRALTYCKTKKKLWEKVRQVFDLLPCMSMNVIYRFKAKEIKVDFPLLE</sequence>
<dbReference type="EMBL" id="PDUD01000037">
    <property type="protein sequence ID" value="PHN02779.1"/>
    <property type="molecule type" value="Genomic_DNA"/>
</dbReference>
<gene>
    <name evidence="2" type="ORF">CRP01_30825</name>
</gene>
<evidence type="ECO:0000313" key="2">
    <source>
        <dbReference type="EMBL" id="PHN02779.1"/>
    </source>
</evidence>
<reference evidence="2 3" key="1">
    <citation type="submission" date="2017-10" db="EMBL/GenBank/DDBJ databases">
        <title>The draft genome sequence of Lewinella nigricans NBRC 102662.</title>
        <authorList>
            <person name="Wang K."/>
        </authorList>
    </citation>
    <scope>NUCLEOTIDE SEQUENCE [LARGE SCALE GENOMIC DNA]</scope>
    <source>
        <strain evidence="2 3">NBRC 102662</strain>
    </source>
</reference>
<protein>
    <recommendedName>
        <fullName evidence="4">Transposase</fullName>
    </recommendedName>
</protein>
<dbReference type="Proteomes" id="UP000223913">
    <property type="component" value="Unassembled WGS sequence"/>
</dbReference>
<evidence type="ECO:0000256" key="1">
    <source>
        <dbReference type="SAM" id="Phobius"/>
    </source>
</evidence>
<accession>A0A2D0N3Q6</accession>
<keyword evidence="3" id="KW-1185">Reference proteome</keyword>
<feature type="transmembrane region" description="Helical" evidence="1">
    <location>
        <begin position="12"/>
        <end position="30"/>
    </location>
</feature>